<dbReference type="Proteomes" id="UP000785679">
    <property type="component" value="Unassembled WGS sequence"/>
</dbReference>
<evidence type="ECO:0000313" key="3">
    <source>
        <dbReference type="Proteomes" id="UP000785679"/>
    </source>
</evidence>
<proteinExistence type="predicted"/>
<feature type="region of interest" description="Disordered" evidence="1">
    <location>
        <begin position="93"/>
        <end position="122"/>
    </location>
</feature>
<evidence type="ECO:0000256" key="1">
    <source>
        <dbReference type="SAM" id="MobiDB-lite"/>
    </source>
</evidence>
<keyword evidence="3" id="KW-1185">Reference proteome</keyword>
<gene>
    <name evidence="2" type="ORF">FGO68_gene13127</name>
</gene>
<name>A0A8J8NZ02_HALGN</name>
<dbReference type="AlphaFoldDB" id="A0A8J8NZ02"/>
<dbReference type="EMBL" id="RRYP01004046">
    <property type="protein sequence ID" value="TNV83219.1"/>
    <property type="molecule type" value="Genomic_DNA"/>
</dbReference>
<reference evidence="2" key="1">
    <citation type="submission" date="2019-06" db="EMBL/GenBank/DDBJ databases">
        <authorList>
            <person name="Zheng W."/>
        </authorList>
    </citation>
    <scope>NUCLEOTIDE SEQUENCE</scope>
    <source>
        <strain evidence="2">QDHG01</strain>
    </source>
</reference>
<sequence>MAGCITPLAMDLSAIRASRRNFSISPRRTSKIPVLQKETPLCHLIRQAAQGRVILQMVVADIIKEVAIKSMKNSLARSVLGVIATFLLKQHLPSQREPNPKKKNHPLRSTRDSHLAQSRSLQKLGRRGLSLMRSLMKRMRKT</sequence>
<organism evidence="2 3">
    <name type="scientific">Halteria grandinella</name>
    <dbReference type="NCBI Taxonomy" id="5974"/>
    <lineage>
        <taxon>Eukaryota</taxon>
        <taxon>Sar</taxon>
        <taxon>Alveolata</taxon>
        <taxon>Ciliophora</taxon>
        <taxon>Intramacronucleata</taxon>
        <taxon>Spirotrichea</taxon>
        <taxon>Stichotrichia</taxon>
        <taxon>Sporadotrichida</taxon>
        <taxon>Halteriidae</taxon>
        <taxon>Halteria</taxon>
    </lineage>
</organism>
<accession>A0A8J8NZ02</accession>
<evidence type="ECO:0000313" key="2">
    <source>
        <dbReference type="EMBL" id="TNV83219.1"/>
    </source>
</evidence>
<protein>
    <submittedName>
        <fullName evidence="2">Uncharacterized protein</fullName>
    </submittedName>
</protein>
<comment type="caution">
    <text evidence="2">The sequence shown here is derived from an EMBL/GenBank/DDBJ whole genome shotgun (WGS) entry which is preliminary data.</text>
</comment>